<keyword evidence="3" id="KW-1185">Reference proteome</keyword>
<feature type="compositionally biased region" description="Polar residues" evidence="1">
    <location>
        <begin position="594"/>
        <end position="607"/>
    </location>
</feature>
<evidence type="ECO:0000313" key="2">
    <source>
        <dbReference type="EMBL" id="CUA74243.1"/>
    </source>
</evidence>
<feature type="region of interest" description="Disordered" evidence="1">
    <location>
        <begin position="70"/>
        <end position="117"/>
    </location>
</feature>
<reference evidence="2 3" key="1">
    <citation type="submission" date="2015-07" db="EMBL/GenBank/DDBJ databases">
        <authorList>
            <person name="Noorani M."/>
        </authorList>
    </citation>
    <scope>NUCLEOTIDE SEQUENCE [LARGE SCALE GENOMIC DNA]</scope>
    <source>
        <strain evidence="2">BBA 69670</strain>
    </source>
</reference>
<organism evidence="2 3">
    <name type="scientific">Rhizoctonia solani</name>
    <dbReference type="NCBI Taxonomy" id="456999"/>
    <lineage>
        <taxon>Eukaryota</taxon>
        <taxon>Fungi</taxon>
        <taxon>Dikarya</taxon>
        <taxon>Basidiomycota</taxon>
        <taxon>Agaricomycotina</taxon>
        <taxon>Agaricomycetes</taxon>
        <taxon>Cantharellales</taxon>
        <taxon>Ceratobasidiaceae</taxon>
        <taxon>Rhizoctonia</taxon>
    </lineage>
</organism>
<feature type="region of interest" description="Disordered" evidence="1">
    <location>
        <begin position="594"/>
        <end position="630"/>
    </location>
</feature>
<name>A0A0K6G6I3_9AGAM</name>
<sequence length="1005" mass="112155">MKRKIDFDSTLDTFQGPIVDWCNSLRNSTICEIKLVSSPELFGLARLSVVVLLQDGSVYRLSRALKWGEKSTSKTNRNDTTTPTTQDTTEKKPEQEGTATPTNQDATKKKSDGEGTIMPDIQDTIEKVSVVDMGPSSHPFVTITFKQGYYPELLHLLRVCHGIQKHGLMFKAPHVVMDFSNNFFALALFLNVARSCLPHKAQVNTAGEDCALLEGLWQEVYQSLQKQGTAFWENTIAEHTTNLTKELIYRLARYKVRLLLGSHWDTEDNSESEESSIVASIVARIQALAENKGLSDTIVWDEAWDRRWSEIWNHYRPVVPLRKSGKLQTITSVARIAAMSRISGISSVARISSLAKGLTTISLTVDGCAAGRICGRTLVELPSTKSRSILLNALWKGHNHRPKTPESQDPATNRSRLSTEVTGLNVLNIPTTERSILPIEWLGNSCFYDSKTYQVWATPRECAIESAWTAAWFMAEPRGKMVAENVTQSEPEADPPNTAAQANIRSRIRTKAHPATEAISDLATWASHRLSKWLNRGRQDQGSSNTVVGNHTRSTERVIGLSGQVPRTGSSRPMASLLGSSVRDSAVTTLAATMTSSPVSTTFSQAGGSIHSPMSPRSRRFSEISQLQRHSGIPEGALPSILESRIDLPAQVQGASSLPTPPAETAPLEPFPTSSPIQTSGQRHPESSGSPSGTDTPRTRIPSATVRLRKRVITRYSDDRRNSDFQAKNAFENKVRERIYGERKTEAREQAAQILKDLTSDSKPQADAQKLAKMAWERAVAYSGRDHFEQSIKSLARQKWDEQADRYEKDTLLVSLGDQPSTWEANFLSTWQYAWEEAWAAAWTAVWDLSYKEAASRGIGFGIEEVLDLDPKLQRSTYKELESSEPFVRLRRSLLDNQSPAKSLEQVHRWMKELGYLSESLQYSVPTLHDECMEITVAKSSEVKAREAAKKTSEPIRMSHYDLQEWLTKSYILDTVHGDQKLHNLFLRGIAEVWESMSAEPGQQS</sequence>
<evidence type="ECO:0000313" key="3">
    <source>
        <dbReference type="Proteomes" id="UP000044841"/>
    </source>
</evidence>
<feature type="compositionally biased region" description="Polar residues" evidence="1">
    <location>
        <begin position="672"/>
        <end position="696"/>
    </location>
</feature>
<proteinExistence type="predicted"/>
<evidence type="ECO:0000256" key="1">
    <source>
        <dbReference type="SAM" id="MobiDB-lite"/>
    </source>
</evidence>
<gene>
    <name evidence="2" type="ORF">RSOLAG22IIIB_05473</name>
</gene>
<dbReference type="EMBL" id="CYGV01001423">
    <property type="protein sequence ID" value="CUA74243.1"/>
    <property type="molecule type" value="Genomic_DNA"/>
</dbReference>
<feature type="region of interest" description="Disordered" evidence="1">
    <location>
        <begin position="653"/>
        <end position="707"/>
    </location>
</feature>
<accession>A0A0K6G6I3</accession>
<protein>
    <submittedName>
        <fullName evidence="2">Dystrophin [Gallus gallus]</fullName>
    </submittedName>
</protein>
<feature type="compositionally biased region" description="Low complexity" evidence="1">
    <location>
        <begin position="73"/>
        <end position="87"/>
    </location>
</feature>
<dbReference type="Proteomes" id="UP000044841">
    <property type="component" value="Unassembled WGS sequence"/>
</dbReference>
<dbReference type="AlphaFoldDB" id="A0A0K6G6I3"/>